<dbReference type="EMBL" id="CP045226">
    <property type="protein sequence ID" value="QFS44137.1"/>
    <property type="molecule type" value="Genomic_DNA"/>
</dbReference>
<evidence type="ECO:0000313" key="3">
    <source>
        <dbReference type="Proteomes" id="UP000326678"/>
    </source>
</evidence>
<dbReference type="Proteomes" id="UP000326678">
    <property type="component" value="Chromosome Gxm1"/>
</dbReference>
<feature type="region of interest" description="Disordered" evidence="1">
    <location>
        <begin position="40"/>
        <end position="59"/>
    </location>
</feature>
<sequence length="59" mass="6468">MLSTHTTNKTVSDLLLISNDDLSCLSNPKSHLVKITQRDLELFPGSSPQSSENNLSKPD</sequence>
<proteinExistence type="predicted"/>
<keyword evidence="3" id="KW-1185">Reference proteome</keyword>
<dbReference type="AlphaFoldDB" id="A0A5P8VUR8"/>
<gene>
    <name evidence="2" type="ORF">GXM_01610</name>
</gene>
<protein>
    <submittedName>
        <fullName evidence="2">Uncharacterized protein</fullName>
    </submittedName>
</protein>
<feature type="compositionally biased region" description="Polar residues" evidence="1">
    <location>
        <begin position="46"/>
        <end position="59"/>
    </location>
</feature>
<name>A0A5P8VUR8_9NOSO</name>
<evidence type="ECO:0000256" key="1">
    <source>
        <dbReference type="SAM" id="MobiDB-lite"/>
    </source>
</evidence>
<dbReference type="KEGG" id="nsh:GXM_01610"/>
<accession>A0A5P8VUR8</accession>
<evidence type="ECO:0000313" key="2">
    <source>
        <dbReference type="EMBL" id="QFS44137.1"/>
    </source>
</evidence>
<reference evidence="2 3" key="1">
    <citation type="submission" date="2019-10" db="EMBL/GenBank/DDBJ databases">
        <title>Genomic and transcriptomic insights into the perfect genentic adaptation of a filamentous nitrogen-fixing cyanobacterium to rice fields.</title>
        <authorList>
            <person name="Chen Z."/>
        </authorList>
    </citation>
    <scope>NUCLEOTIDE SEQUENCE [LARGE SCALE GENOMIC DNA]</scope>
    <source>
        <strain evidence="2">CCNUC1</strain>
    </source>
</reference>
<organism evidence="2 3">
    <name type="scientific">Nostoc sphaeroides CCNUC1</name>
    <dbReference type="NCBI Taxonomy" id="2653204"/>
    <lineage>
        <taxon>Bacteria</taxon>
        <taxon>Bacillati</taxon>
        <taxon>Cyanobacteriota</taxon>
        <taxon>Cyanophyceae</taxon>
        <taxon>Nostocales</taxon>
        <taxon>Nostocaceae</taxon>
        <taxon>Nostoc</taxon>
    </lineage>
</organism>